<keyword evidence="5" id="KW-1185">Reference proteome</keyword>
<feature type="compositionally biased region" description="Acidic residues" evidence="2">
    <location>
        <begin position="122"/>
        <end position="133"/>
    </location>
</feature>
<accession>A0ABS2VTT1</accession>
<dbReference type="InterPro" id="IPR043504">
    <property type="entry name" value="Peptidase_S1_PA_chymotrypsin"/>
</dbReference>
<feature type="region of interest" description="Disordered" evidence="2">
    <location>
        <begin position="43"/>
        <end position="63"/>
    </location>
</feature>
<evidence type="ECO:0000256" key="1">
    <source>
        <dbReference type="ARBA" id="ARBA00022729"/>
    </source>
</evidence>
<feature type="chain" id="PRO_5045284049" description="Secreted protein" evidence="3">
    <location>
        <begin position="40"/>
        <end position="408"/>
    </location>
</feature>
<dbReference type="InterPro" id="IPR009003">
    <property type="entry name" value="Peptidase_S1_PA"/>
</dbReference>
<evidence type="ECO:0000313" key="4">
    <source>
        <dbReference type="EMBL" id="MBN0046469.1"/>
    </source>
</evidence>
<organism evidence="4 5">
    <name type="scientific">Streptomyces actuosus</name>
    <dbReference type="NCBI Taxonomy" id="1885"/>
    <lineage>
        <taxon>Bacteria</taxon>
        <taxon>Bacillati</taxon>
        <taxon>Actinomycetota</taxon>
        <taxon>Actinomycetes</taxon>
        <taxon>Kitasatosporales</taxon>
        <taxon>Streptomycetaceae</taxon>
        <taxon>Streptomyces</taxon>
    </lineage>
</organism>
<dbReference type="InterPro" id="IPR050966">
    <property type="entry name" value="Glutamyl_endopeptidase"/>
</dbReference>
<dbReference type="PANTHER" id="PTHR15462">
    <property type="entry name" value="SERINE PROTEASE"/>
    <property type="match status" value="1"/>
</dbReference>
<keyword evidence="1 3" id="KW-0732">Signal</keyword>
<dbReference type="RefSeq" id="WP_205384618.1">
    <property type="nucleotide sequence ID" value="NZ_JAFFZS010000016.1"/>
</dbReference>
<name>A0ABS2VTT1_STRAS</name>
<comment type="caution">
    <text evidence="4">The sequence shown here is derived from an EMBL/GenBank/DDBJ whole genome shotgun (WGS) entry which is preliminary data.</text>
</comment>
<dbReference type="SUPFAM" id="SSF50494">
    <property type="entry name" value="Trypsin-like serine proteases"/>
    <property type="match status" value="1"/>
</dbReference>
<proteinExistence type="predicted"/>
<protein>
    <recommendedName>
        <fullName evidence="6">Secreted protein</fullName>
    </recommendedName>
</protein>
<reference evidence="4 5" key="1">
    <citation type="submission" date="2021-02" db="EMBL/GenBank/DDBJ databases">
        <title>Whole genome sequencing of Streptomyces actuosus VRA1.</title>
        <authorList>
            <person name="Sen G."/>
            <person name="Sen A."/>
        </authorList>
    </citation>
    <scope>NUCLEOTIDE SEQUENCE [LARGE SCALE GENOMIC DNA]</scope>
    <source>
        <strain evidence="4 5">VRA1</strain>
    </source>
</reference>
<evidence type="ECO:0000256" key="3">
    <source>
        <dbReference type="SAM" id="SignalP"/>
    </source>
</evidence>
<feature type="region of interest" description="Disordered" evidence="2">
    <location>
        <begin position="115"/>
        <end position="144"/>
    </location>
</feature>
<evidence type="ECO:0000313" key="5">
    <source>
        <dbReference type="Proteomes" id="UP000788262"/>
    </source>
</evidence>
<dbReference type="EMBL" id="JAFFZS010000016">
    <property type="protein sequence ID" value="MBN0046469.1"/>
    <property type="molecule type" value="Genomic_DNA"/>
</dbReference>
<dbReference type="PANTHER" id="PTHR15462:SF19">
    <property type="entry name" value="PEPTIDASE S1 DOMAIN-CONTAINING PROTEIN"/>
    <property type="match status" value="1"/>
</dbReference>
<dbReference type="Proteomes" id="UP000788262">
    <property type="component" value="Unassembled WGS sequence"/>
</dbReference>
<evidence type="ECO:0008006" key="6">
    <source>
        <dbReference type="Google" id="ProtNLM"/>
    </source>
</evidence>
<gene>
    <name evidence="4" type="ORF">JS756_20655</name>
</gene>
<evidence type="ECO:0000256" key="2">
    <source>
        <dbReference type="SAM" id="MobiDB-lite"/>
    </source>
</evidence>
<feature type="signal peptide" evidence="3">
    <location>
        <begin position="1"/>
        <end position="39"/>
    </location>
</feature>
<dbReference type="Gene3D" id="2.40.10.10">
    <property type="entry name" value="Trypsin-like serine proteases"/>
    <property type="match status" value="2"/>
</dbReference>
<sequence length="408" mass="43207">MRSIRPPFTARREREVRRATPSRMAAVALVSALALTATACESGDGANADDQASAPAVAGGDGKITIPDDIKDRLKEHGIDLDKWKNGAWKDWDKDDWLREAKDFVNPIIKGLWDPDRMRDADDPDQGVDDGDLAGDQGVTDPEPAPVRAKAVPPTYHAHSAEAGKVFFDSPKGTMVCSATVVKDPAHPGKSNLVWTAGHCVHAGKKGGWYRNIAFVPSYNDAGRSVDQLRNATREQAAPYGVWWGDWAQTSDQWISQGGESGGDGASYDFAVIHVTPEEGNGGKSLEETVGSALPVDFQAPAAGKIRNITATGYPAAPPYDGQTLYQCQDRPGRLSVDTADPTMYRIGCTMTGGSSGGGWVATGAGGKPALVSNTSIGPVSSGWLAGPRLGEVAKAVYDEVSGKFADR</sequence>